<sequence>MIQIPPTGNQQKTPSDPNCPTYECETKMVQTAMDSHAHVIACNDSDSNKDKLVFFFTVSP</sequence>
<reference evidence="1 2" key="1">
    <citation type="submission" date="2015-08" db="EMBL/GenBank/DDBJ databases">
        <title>Next Generation Sequencing and Analysis of the Genome of Puccinia sorghi L Schw, the Causal Agent of Maize Common Rust.</title>
        <authorList>
            <person name="Rochi L."/>
            <person name="Burguener G."/>
            <person name="Darino M."/>
            <person name="Turjanski A."/>
            <person name="Kreff E."/>
            <person name="Dieguez M.J."/>
            <person name="Sacco F."/>
        </authorList>
    </citation>
    <scope>NUCLEOTIDE SEQUENCE [LARGE SCALE GENOMIC DNA]</scope>
    <source>
        <strain evidence="1 2">RO10H11247</strain>
    </source>
</reference>
<comment type="caution">
    <text evidence="1">The sequence shown here is derived from an EMBL/GenBank/DDBJ whole genome shotgun (WGS) entry which is preliminary data.</text>
</comment>
<protein>
    <submittedName>
        <fullName evidence="1">Uncharacterized protein</fullName>
    </submittedName>
</protein>
<gene>
    <name evidence="1" type="ORF">VP01_626g11</name>
</gene>
<evidence type="ECO:0000313" key="1">
    <source>
        <dbReference type="EMBL" id="KNZ47635.1"/>
    </source>
</evidence>
<dbReference type="EMBL" id="LAVV01011574">
    <property type="protein sequence ID" value="KNZ47635.1"/>
    <property type="molecule type" value="Genomic_DNA"/>
</dbReference>
<keyword evidence="2" id="KW-1185">Reference proteome</keyword>
<name>A0A0L6UII4_9BASI</name>
<evidence type="ECO:0000313" key="2">
    <source>
        <dbReference type="Proteomes" id="UP000037035"/>
    </source>
</evidence>
<accession>A0A0L6UII4</accession>
<dbReference type="VEuPathDB" id="FungiDB:VP01_626g11"/>
<proteinExistence type="predicted"/>
<dbReference type="AlphaFoldDB" id="A0A0L6UII4"/>
<dbReference type="Proteomes" id="UP000037035">
    <property type="component" value="Unassembled WGS sequence"/>
</dbReference>
<organism evidence="1 2">
    <name type="scientific">Puccinia sorghi</name>
    <dbReference type="NCBI Taxonomy" id="27349"/>
    <lineage>
        <taxon>Eukaryota</taxon>
        <taxon>Fungi</taxon>
        <taxon>Dikarya</taxon>
        <taxon>Basidiomycota</taxon>
        <taxon>Pucciniomycotina</taxon>
        <taxon>Pucciniomycetes</taxon>
        <taxon>Pucciniales</taxon>
        <taxon>Pucciniaceae</taxon>
        <taxon>Puccinia</taxon>
    </lineage>
</organism>